<evidence type="ECO:0000313" key="2">
    <source>
        <dbReference type="EMBL" id="CCM63107.1"/>
    </source>
</evidence>
<feature type="domain" description="DUF222" evidence="1">
    <location>
        <begin position="176"/>
        <end position="399"/>
    </location>
</feature>
<dbReference type="STRING" id="1229780.BN381_170028"/>
<proteinExistence type="predicted"/>
<organism evidence="2 3">
    <name type="scientific">Candidatus Neomicrothrix parvicella RN1</name>
    <dbReference type="NCBI Taxonomy" id="1229780"/>
    <lineage>
        <taxon>Bacteria</taxon>
        <taxon>Bacillati</taxon>
        <taxon>Actinomycetota</taxon>
        <taxon>Acidimicrobiia</taxon>
        <taxon>Acidimicrobiales</taxon>
        <taxon>Microthrixaceae</taxon>
        <taxon>Candidatus Neomicrothrix</taxon>
    </lineage>
</organism>
<evidence type="ECO:0000313" key="3">
    <source>
        <dbReference type="Proteomes" id="UP000018291"/>
    </source>
</evidence>
<dbReference type="Gene3D" id="1.10.30.50">
    <property type="match status" value="1"/>
</dbReference>
<dbReference type="OrthoDB" id="5244772at2"/>
<gene>
    <name evidence="2" type="ORF">BN381_170028</name>
</gene>
<keyword evidence="3" id="KW-1185">Reference proteome</keyword>
<comment type="caution">
    <text evidence="2">The sequence shown here is derived from an EMBL/GenBank/DDBJ whole genome shotgun (WGS) entry which is preliminary data.</text>
</comment>
<accession>R4Z3D8</accession>
<dbReference type="CDD" id="cd00085">
    <property type="entry name" value="HNHc"/>
    <property type="match status" value="1"/>
</dbReference>
<dbReference type="AlphaFoldDB" id="R4Z3D8"/>
<dbReference type="HOGENOM" id="CLU_035116_0_0_11"/>
<dbReference type="eggNOG" id="COG1403">
    <property type="taxonomic scope" value="Bacteria"/>
</dbReference>
<dbReference type="InterPro" id="IPR003615">
    <property type="entry name" value="HNH_nuc"/>
</dbReference>
<dbReference type="InterPro" id="IPR003870">
    <property type="entry name" value="DUF222"/>
</dbReference>
<dbReference type="Proteomes" id="UP000018291">
    <property type="component" value="Unassembled WGS sequence"/>
</dbReference>
<dbReference type="EMBL" id="CANL01000009">
    <property type="protein sequence ID" value="CCM63107.1"/>
    <property type="molecule type" value="Genomic_DNA"/>
</dbReference>
<protein>
    <recommendedName>
        <fullName evidence="1">DUF222 domain-containing protein</fullName>
    </recommendedName>
</protein>
<evidence type="ECO:0000259" key="1">
    <source>
        <dbReference type="Pfam" id="PF02720"/>
    </source>
</evidence>
<dbReference type="Pfam" id="PF02720">
    <property type="entry name" value="DUF222"/>
    <property type="match status" value="1"/>
</dbReference>
<reference evidence="2 3" key="1">
    <citation type="journal article" date="2013" name="ISME J.">
        <title>Metabolic model for the filamentous 'Candidatus Microthrix parvicella' based on genomic and metagenomic analyses.</title>
        <authorList>
            <person name="Jon McIlroy S."/>
            <person name="Kristiansen R."/>
            <person name="Albertsen M."/>
            <person name="Michael Karst S."/>
            <person name="Rossetti S."/>
            <person name="Lund Nielsen J."/>
            <person name="Tandoi V."/>
            <person name="James Seviour R."/>
            <person name="Nielsen P.H."/>
        </authorList>
    </citation>
    <scope>NUCLEOTIDE SEQUENCE [LARGE SCALE GENOMIC DNA]</scope>
    <source>
        <strain evidence="2 3">RN1</strain>
    </source>
</reference>
<name>R4Z3D8_9ACTN</name>
<sequence>MASVGGANTWLQSDFMLMTVQPSGSSPAPATNIERGARKIPPLSGWIDTVFVVAPIATFYPRGVNPAAGAAASGLTEPTKAAVLCCRLIGPAGPRGSGRQVSDPLVSSRRKFLGFLLVRRRIGPCLSYPVLMMGYMSSMVLLAEAASAIDVVNSGLDGLFAGGIAPVDGPDAIVWLREIEVLRRRVDASATALVGAIEVAQLHTDDGHSSARVMAQHHAKLSGSEAKAREKTSRACRNLPDLESAWQHGEIGTDQMHLLGRVHANQRVAPAMEARQDEFLSNANNLSARQFEAATRQWERLIDEDGPEPVNERTHNNRNAHLGQNPWDGSWELTGFFASLQGAEMREVFDHFIDAEFQADWAEAKARLGDAVTSADLQRTTPQRRADALHRIFHNAATAPGGAVPPGWVHNIHWSASAYQEMLDAIDTDRPPKFDPDDFMCQTPNGHNIDACEAATNSLFAHIRRMIIDTNGVVIDLGRARRFTGSARTAALAGHTCCIWPGCTVPATACDIDHLHEHGKGGATNPQNGAPLCGRHNRWKQKGFTIRRLPDGTWHTTRPDGSQLE</sequence>